<dbReference type="OrthoDB" id="671439at2759"/>
<evidence type="ECO:0000313" key="3">
    <source>
        <dbReference type="RefSeq" id="XP_021865420.1"/>
    </source>
</evidence>
<reference evidence="3" key="2">
    <citation type="submission" date="2025-08" db="UniProtKB">
        <authorList>
            <consortium name="RefSeq"/>
        </authorList>
    </citation>
    <scope>IDENTIFICATION</scope>
    <source>
        <tissue evidence="3">Leaf</tissue>
    </source>
</reference>
<dbReference type="AlphaFoldDB" id="A0A9R0KBE1"/>
<organism evidence="2 3">
    <name type="scientific">Spinacia oleracea</name>
    <name type="common">Spinach</name>
    <dbReference type="NCBI Taxonomy" id="3562"/>
    <lineage>
        <taxon>Eukaryota</taxon>
        <taxon>Viridiplantae</taxon>
        <taxon>Streptophyta</taxon>
        <taxon>Embryophyta</taxon>
        <taxon>Tracheophyta</taxon>
        <taxon>Spermatophyta</taxon>
        <taxon>Magnoliopsida</taxon>
        <taxon>eudicotyledons</taxon>
        <taxon>Gunneridae</taxon>
        <taxon>Pentapetalae</taxon>
        <taxon>Caryophyllales</taxon>
        <taxon>Chenopodiaceae</taxon>
        <taxon>Chenopodioideae</taxon>
        <taxon>Anserineae</taxon>
        <taxon>Spinacia</taxon>
    </lineage>
</organism>
<reference evidence="2" key="1">
    <citation type="journal article" date="2021" name="Nat. Commun.">
        <title>Genomic analyses provide insights into spinach domestication and the genetic basis of agronomic traits.</title>
        <authorList>
            <person name="Cai X."/>
            <person name="Sun X."/>
            <person name="Xu C."/>
            <person name="Sun H."/>
            <person name="Wang X."/>
            <person name="Ge C."/>
            <person name="Zhang Z."/>
            <person name="Wang Q."/>
            <person name="Fei Z."/>
            <person name="Jiao C."/>
            <person name="Wang Q."/>
        </authorList>
    </citation>
    <scope>NUCLEOTIDE SEQUENCE [LARGE SCALE GENOMIC DNA]</scope>
    <source>
        <strain evidence="2">cv. Varoflay</strain>
    </source>
</reference>
<dbReference type="InterPro" id="IPR051283">
    <property type="entry name" value="Sec_Metabolite_Acyltrans"/>
</dbReference>
<keyword evidence="2" id="KW-1185">Reference proteome</keyword>
<gene>
    <name evidence="3" type="primary">LOC110804160</name>
</gene>
<dbReference type="GO" id="GO:0005737">
    <property type="term" value="C:cytoplasm"/>
    <property type="evidence" value="ECO:0000318"/>
    <property type="project" value="GO_Central"/>
</dbReference>
<dbReference type="Gene3D" id="3.30.559.10">
    <property type="entry name" value="Chloramphenicol acetyltransferase-like domain"/>
    <property type="match status" value="2"/>
</dbReference>
<accession>A0A9R0KBE1</accession>
<dbReference type="Proteomes" id="UP000813463">
    <property type="component" value="Chromosome 3"/>
</dbReference>
<evidence type="ECO:0000256" key="1">
    <source>
        <dbReference type="ARBA" id="ARBA00022679"/>
    </source>
</evidence>
<dbReference type="GeneID" id="110804160"/>
<sequence length="473" mass="52193">MTPIKLVSESFVKPKHEIEAAKQPYHLGPIDLVFLSMDPIQKGLLFLLSSSQTSHNHNINDITRTLIVSNLLEKLKHSLSIALLHFYPLAGRFTTQKQPEQNTSFVFIDCNKGPGARFIHATALDLTVSDVLSQVDVSVTHSFFDLGEKNPNYDGHTKALLSIQVTELLDGVFIGFSMNHSVADGTSFIHFVNMLSEIYKSNDYEITKISRVPIFNYRPWNVQVIKFPFVDPEEFLCRGYEPGPLRERIFHFSSSSIAILKAKANQERGTSNVVISSFQALTAFVWKSITRVRDLPLDQKTTYLLAIGARGRLDPPVSDDYFGNILSYDKWSCNVGDLFGNGLGWAAMKVQELIVAHTGKEILDGFNVFANTPMVIPPSASDPNSVGVHGVIIGGSARFNMYGAEFGLGRALAARMGYANKEDGKITANYGCEGGGSVELEICLRPHIMAALESDEEFMSFVSINPSVPLCSS</sequence>
<proteinExistence type="predicted"/>
<dbReference type="KEGG" id="soe:110804160"/>
<dbReference type="RefSeq" id="XP_021865420.1">
    <property type="nucleotide sequence ID" value="XM_022009728.2"/>
</dbReference>
<name>A0A9R0KBE1_SPIOL</name>
<keyword evidence="1" id="KW-0808">Transferase</keyword>
<dbReference type="Pfam" id="PF02458">
    <property type="entry name" value="Transferase"/>
    <property type="match status" value="1"/>
</dbReference>
<protein>
    <submittedName>
        <fullName evidence="3">Protein ENHANCED PSEUDOMONAS SUSCEPTIBILITY 1-like</fullName>
    </submittedName>
</protein>
<dbReference type="GO" id="GO:0016747">
    <property type="term" value="F:acyltransferase activity, transferring groups other than amino-acyl groups"/>
    <property type="evidence" value="ECO:0000318"/>
    <property type="project" value="GO_Central"/>
</dbReference>
<evidence type="ECO:0000313" key="2">
    <source>
        <dbReference type="Proteomes" id="UP000813463"/>
    </source>
</evidence>
<dbReference type="PANTHER" id="PTHR31896:SF12">
    <property type="entry name" value="HXXXD-TYPE ACYL-TRANSFERASE FAMILY PROTEIN"/>
    <property type="match status" value="1"/>
</dbReference>
<dbReference type="PANTHER" id="PTHR31896">
    <property type="entry name" value="FAMILY REGULATORY PROTEIN, PUTATIVE (AFU_ORTHOLOGUE AFUA_3G14730)-RELATED"/>
    <property type="match status" value="1"/>
</dbReference>
<dbReference type="InterPro" id="IPR023213">
    <property type="entry name" value="CAT-like_dom_sf"/>
</dbReference>